<dbReference type="EMBL" id="JADIKK010000008">
    <property type="protein sequence ID" value="MFK2876497.1"/>
    <property type="molecule type" value="Genomic_DNA"/>
</dbReference>
<dbReference type="RefSeq" id="WP_192155192.1">
    <property type="nucleotide sequence ID" value="NZ_JADIKK010000008.1"/>
</dbReference>
<dbReference type="Pfam" id="PF21643">
    <property type="entry name" value="T6SS_Tsi2-like"/>
    <property type="match status" value="1"/>
</dbReference>
<organism evidence="1 2">
    <name type="scientific">Rhodanobacter hydrolyticus</name>
    <dbReference type="NCBI Taxonomy" id="2250595"/>
    <lineage>
        <taxon>Bacteria</taxon>
        <taxon>Pseudomonadati</taxon>
        <taxon>Pseudomonadota</taxon>
        <taxon>Gammaproteobacteria</taxon>
        <taxon>Lysobacterales</taxon>
        <taxon>Rhodanobacteraceae</taxon>
        <taxon>Rhodanobacter</taxon>
    </lineage>
</organism>
<keyword evidence="2" id="KW-1185">Reference proteome</keyword>
<protein>
    <submittedName>
        <fullName evidence="1">Uncharacterized protein</fullName>
    </submittedName>
</protein>
<dbReference type="InterPro" id="IPR053756">
    <property type="entry name" value="Toxin_immunity_effector"/>
</dbReference>
<sequence>MPSISHQTLIVAIQAVASEIRSLRAALAEGDAEPEEYQLLEDRIRAAEDLERAYDEAARTVLNLPPYDELVGN</sequence>
<dbReference type="Gene3D" id="1.10.287.2500">
    <property type="match status" value="1"/>
</dbReference>
<evidence type="ECO:0000313" key="2">
    <source>
        <dbReference type="Proteomes" id="UP001620339"/>
    </source>
</evidence>
<name>A0ABW8J323_9GAMM</name>
<accession>A0ABW8J323</accession>
<gene>
    <name evidence="1" type="ORF">ISP25_05385</name>
</gene>
<reference evidence="1 2" key="1">
    <citation type="submission" date="2020-10" db="EMBL/GenBank/DDBJ databases">
        <title>Phylogeny of dyella-like bacteria.</title>
        <authorList>
            <person name="Fu J."/>
        </authorList>
    </citation>
    <scope>NUCLEOTIDE SEQUENCE [LARGE SCALE GENOMIC DNA]</scope>
    <source>
        <strain evidence="1 2">KACC 19113</strain>
    </source>
</reference>
<dbReference type="Proteomes" id="UP001620339">
    <property type="component" value="Unassembled WGS sequence"/>
</dbReference>
<dbReference type="InterPro" id="IPR049070">
    <property type="entry name" value="T6SS_Tsi2-like"/>
</dbReference>
<comment type="caution">
    <text evidence="1">The sequence shown here is derived from an EMBL/GenBank/DDBJ whole genome shotgun (WGS) entry which is preliminary data.</text>
</comment>
<evidence type="ECO:0000313" key="1">
    <source>
        <dbReference type="EMBL" id="MFK2876497.1"/>
    </source>
</evidence>
<proteinExistence type="predicted"/>